<comment type="caution">
    <text evidence="2">The sequence shown here is derived from an EMBL/GenBank/DDBJ whole genome shotgun (WGS) entry which is preliminary data.</text>
</comment>
<proteinExistence type="predicted"/>
<protein>
    <recommendedName>
        <fullName evidence="1">2EXR domain-containing protein</fullName>
    </recommendedName>
</protein>
<evidence type="ECO:0000313" key="3">
    <source>
        <dbReference type="Proteomes" id="UP001396898"/>
    </source>
</evidence>
<evidence type="ECO:0000259" key="1">
    <source>
        <dbReference type="Pfam" id="PF20150"/>
    </source>
</evidence>
<accession>A0ABR1RFQ1</accession>
<name>A0ABR1RFQ1_9PEZI</name>
<dbReference type="EMBL" id="JAQQWI010000016">
    <property type="protein sequence ID" value="KAK8009429.1"/>
    <property type="molecule type" value="Genomic_DNA"/>
</dbReference>
<dbReference type="Proteomes" id="UP001396898">
    <property type="component" value="Unassembled WGS sequence"/>
</dbReference>
<reference evidence="2 3" key="1">
    <citation type="submission" date="2023-01" db="EMBL/GenBank/DDBJ databases">
        <title>Analysis of 21 Apiospora genomes using comparative genomics revels a genus with tremendous synthesis potential of carbohydrate active enzymes and secondary metabolites.</title>
        <authorList>
            <person name="Sorensen T."/>
        </authorList>
    </citation>
    <scope>NUCLEOTIDE SEQUENCE [LARGE SCALE GENOMIC DNA]</scope>
    <source>
        <strain evidence="2 3">CBS 20057</strain>
    </source>
</reference>
<organism evidence="2 3">
    <name type="scientific">Apiospora marii</name>
    <dbReference type="NCBI Taxonomy" id="335849"/>
    <lineage>
        <taxon>Eukaryota</taxon>
        <taxon>Fungi</taxon>
        <taxon>Dikarya</taxon>
        <taxon>Ascomycota</taxon>
        <taxon>Pezizomycotina</taxon>
        <taxon>Sordariomycetes</taxon>
        <taxon>Xylariomycetidae</taxon>
        <taxon>Amphisphaeriales</taxon>
        <taxon>Apiosporaceae</taxon>
        <taxon>Apiospora</taxon>
    </lineage>
</organism>
<dbReference type="Pfam" id="PF20150">
    <property type="entry name" value="2EXR"/>
    <property type="match status" value="1"/>
</dbReference>
<gene>
    <name evidence="2" type="ORF">PG991_011980</name>
</gene>
<dbReference type="InterPro" id="IPR045518">
    <property type="entry name" value="2EXR"/>
</dbReference>
<feature type="domain" description="2EXR" evidence="1">
    <location>
        <begin position="5"/>
        <end position="71"/>
    </location>
</feature>
<keyword evidence="3" id="KW-1185">Reference proteome</keyword>
<evidence type="ECO:0000313" key="2">
    <source>
        <dbReference type="EMBL" id="KAK8009429.1"/>
    </source>
</evidence>
<sequence>MPPACFNSLPPELSGMIWQLALEEEAESRMIVVHRSTMRVLPHRTAENRVMNVNQDSRSYALRLFYDFQVDVRTFEADFSLIDDMALYGEAENIFRDRTVMKAYRGVGGDVLKLLRTGHSGELKGVIYFNSQRDRFALASTKKDTDIPWRILGVDMCQRAFVPNSIISDICMAMDADRRQDSRNFNVNPANFTNDFFNRHIGGKLPNKAIKRIRRVVHLHAGPQPTGWSTHACGPAATLRSRDWKLGTFKGAQQLYTAQLAYIASSTNLGIRNLLEWRKTEADGHLGFACTCQEAEGQDDAHEENKDETSLEG</sequence>